<sequence length="123" mass="13994">MTSRIGLVPGYTHIERFEDGDDYVLEDDGQIQEEVSYVTLDVGNAEPTLLPNSTTYRLIGLDSPRPYLQIAGTIFQGRYQDLIGTELLFAEDKDESDPSKKRVFYVASTEQRVRFKEVELIAK</sequence>
<protein>
    <submittedName>
        <fullName evidence="1">Uncharacterized protein</fullName>
    </submittedName>
</protein>
<reference evidence="1" key="2">
    <citation type="journal article" date="2022" name="New Phytol.">
        <title>Evolutionary transition to the ectomycorrhizal habit in the genomes of a hyperdiverse lineage of mushroom-forming fungi.</title>
        <authorList>
            <person name="Looney B."/>
            <person name="Miyauchi S."/>
            <person name="Morin E."/>
            <person name="Drula E."/>
            <person name="Courty P.E."/>
            <person name="Kohler A."/>
            <person name="Kuo A."/>
            <person name="LaButti K."/>
            <person name="Pangilinan J."/>
            <person name="Lipzen A."/>
            <person name="Riley R."/>
            <person name="Andreopoulos W."/>
            <person name="He G."/>
            <person name="Johnson J."/>
            <person name="Nolan M."/>
            <person name="Tritt A."/>
            <person name="Barry K.W."/>
            <person name="Grigoriev I.V."/>
            <person name="Nagy L.G."/>
            <person name="Hibbett D."/>
            <person name="Henrissat B."/>
            <person name="Matheny P.B."/>
            <person name="Labbe J."/>
            <person name="Martin F.M."/>
        </authorList>
    </citation>
    <scope>NUCLEOTIDE SEQUENCE</scope>
    <source>
        <strain evidence="1">EC-137</strain>
    </source>
</reference>
<gene>
    <name evidence="1" type="ORF">K488DRAFT_11544</name>
</gene>
<organism evidence="1 2">
    <name type="scientific">Vararia minispora EC-137</name>
    <dbReference type="NCBI Taxonomy" id="1314806"/>
    <lineage>
        <taxon>Eukaryota</taxon>
        <taxon>Fungi</taxon>
        <taxon>Dikarya</taxon>
        <taxon>Basidiomycota</taxon>
        <taxon>Agaricomycotina</taxon>
        <taxon>Agaricomycetes</taxon>
        <taxon>Russulales</taxon>
        <taxon>Lachnocladiaceae</taxon>
        <taxon>Vararia</taxon>
    </lineage>
</organism>
<feature type="non-terminal residue" evidence="1">
    <location>
        <position position="123"/>
    </location>
</feature>
<name>A0ACB8QA83_9AGAM</name>
<evidence type="ECO:0000313" key="2">
    <source>
        <dbReference type="Proteomes" id="UP000814128"/>
    </source>
</evidence>
<evidence type="ECO:0000313" key="1">
    <source>
        <dbReference type="EMBL" id="KAI0028647.1"/>
    </source>
</evidence>
<dbReference type="Proteomes" id="UP000814128">
    <property type="component" value="Unassembled WGS sequence"/>
</dbReference>
<dbReference type="EMBL" id="MU273733">
    <property type="protein sequence ID" value="KAI0028647.1"/>
    <property type="molecule type" value="Genomic_DNA"/>
</dbReference>
<proteinExistence type="predicted"/>
<reference evidence="1" key="1">
    <citation type="submission" date="2021-02" db="EMBL/GenBank/DDBJ databases">
        <authorList>
            <consortium name="DOE Joint Genome Institute"/>
            <person name="Ahrendt S."/>
            <person name="Looney B.P."/>
            <person name="Miyauchi S."/>
            <person name="Morin E."/>
            <person name="Drula E."/>
            <person name="Courty P.E."/>
            <person name="Chicoki N."/>
            <person name="Fauchery L."/>
            <person name="Kohler A."/>
            <person name="Kuo A."/>
            <person name="Labutti K."/>
            <person name="Pangilinan J."/>
            <person name="Lipzen A."/>
            <person name="Riley R."/>
            <person name="Andreopoulos W."/>
            <person name="He G."/>
            <person name="Johnson J."/>
            <person name="Barry K.W."/>
            <person name="Grigoriev I.V."/>
            <person name="Nagy L."/>
            <person name="Hibbett D."/>
            <person name="Henrissat B."/>
            <person name="Matheny P.B."/>
            <person name="Labbe J."/>
            <person name="Martin F."/>
        </authorList>
    </citation>
    <scope>NUCLEOTIDE SEQUENCE</scope>
    <source>
        <strain evidence="1">EC-137</strain>
    </source>
</reference>
<comment type="caution">
    <text evidence="1">The sequence shown here is derived from an EMBL/GenBank/DDBJ whole genome shotgun (WGS) entry which is preliminary data.</text>
</comment>
<accession>A0ACB8QA83</accession>
<keyword evidence="2" id="KW-1185">Reference proteome</keyword>